<dbReference type="OrthoDB" id="2283785at2759"/>
<name>A0A5N6TVM9_ASPAV</name>
<dbReference type="InterPro" id="IPR014752">
    <property type="entry name" value="Arrestin-like_C"/>
</dbReference>
<dbReference type="Gene3D" id="2.60.40.640">
    <property type="match status" value="1"/>
</dbReference>
<organism evidence="1 2">
    <name type="scientific">Aspergillus avenaceus</name>
    <dbReference type="NCBI Taxonomy" id="36643"/>
    <lineage>
        <taxon>Eukaryota</taxon>
        <taxon>Fungi</taxon>
        <taxon>Dikarya</taxon>
        <taxon>Ascomycota</taxon>
        <taxon>Pezizomycotina</taxon>
        <taxon>Eurotiomycetes</taxon>
        <taxon>Eurotiomycetidae</taxon>
        <taxon>Eurotiales</taxon>
        <taxon>Aspergillaceae</taxon>
        <taxon>Aspergillus</taxon>
        <taxon>Aspergillus subgen. Circumdati</taxon>
    </lineage>
</organism>
<dbReference type="AlphaFoldDB" id="A0A5N6TVM9"/>
<reference evidence="1 2" key="1">
    <citation type="submission" date="2019-04" db="EMBL/GenBank/DDBJ databases">
        <title>Friends and foes A comparative genomics study of 23 Aspergillus species from section Flavi.</title>
        <authorList>
            <consortium name="DOE Joint Genome Institute"/>
            <person name="Kjaerbolling I."/>
            <person name="Vesth T."/>
            <person name="Frisvad J.C."/>
            <person name="Nybo J.L."/>
            <person name="Theobald S."/>
            <person name="Kildgaard S."/>
            <person name="Isbrandt T."/>
            <person name="Kuo A."/>
            <person name="Sato A."/>
            <person name="Lyhne E.K."/>
            <person name="Kogle M.E."/>
            <person name="Wiebenga A."/>
            <person name="Kun R.S."/>
            <person name="Lubbers R.J."/>
            <person name="Makela M.R."/>
            <person name="Barry K."/>
            <person name="Chovatia M."/>
            <person name="Clum A."/>
            <person name="Daum C."/>
            <person name="Haridas S."/>
            <person name="He G."/>
            <person name="LaButti K."/>
            <person name="Lipzen A."/>
            <person name="Mondo S."/>
            <person name="Riley R."/>
            <person name="Salamov A."/>
            <person name="Simmons B.A."/>
            <person name="Magnuson J.K."/>
            <person name="Henrissat B."/>
            <person name="Mortensen U.H."/>
            <person name="Larsen T.O."/>
            <person name="Devries R.P."/>
            <person name="Grigoriev I.V."/>
            <person name="Machida M."/>
            <person name="Baker S.E."/>
            <person name="Andersen M.R."/>
        </authorList>
    </citation>
    <scope>NUCLEOTIDE SEQUENCE [LARGE SCALE GENOMIC DNA]</scope>
    <source>
        <strain evidence="1 2">IBT 18842</strain>
    </source>
</reference>
<sequence length="376" mass="42261">MIMKMKTLQNILPIPLSVMEIDFADKRAMFTTGSIIKGRVFLRRRAPHQPTRVCISLIGKVTTDITNSTPYPYSGSTVDYTFLQMYQNDDIGDIEGEACSHTIPFSFIIPGALPNDTCTEHIQTGVRVRPGQSHLELPPSMDYDSDKLCPKMCEVAYYIRAVAVTGNDRVHAAKRVQILPLYLERPPQLWLEDSDASVSDSMVQKKGLWGSNMGKIKLCGLWETVSAYLPLGKGEETARLLPIRLVAELERFDERAKLPDTCQVRVTLKAVTHYTALPMVELQEPGVSDTQRKVFRVSACSWKNKSVMLHWSGHGGDSYSANTVVPIPISCRAPLLPTFYHCYVARKYFAQVEVVVRGYKTLCLKVPVQIYNALER</sequence>
<protein>
    <recommendedName>
        <fullName evidence="3">Bul1 C-terminal domain-containing protein</fullName>
    </recommendedName>
</protein>
<evidence type="ECO:0000313" key="2">
    <source>
        <dbReference type="Proteomes" id="UP000325780"/>
    </source>
</evidence>
<gene>
    <name evidence="1" type="ORF">BDV25DRAFT_172258</name>
</gene>
<accession>A0A5N6TVM9</accession>
<keyword evidence="2" id="KW-1185">Reference proteome</keyword>
<feature type="non-terminal residue" evidence="1">
    <location>
        <position position="1"/>
    </location>
</feature>
<proteinExistence type="predicted"/>
<evidence type="ECO:0008006" key="3">
    <source>
        <dbReference type="Google" id="ProtNLM"/>
    </source>
</evidence>
<evidence type="ECO:0000313" key="1">
    <source>
        <dbReference type="EMBL" id="KAE8150324.1"/>
    </source>
</evidence>
<dbReference type="EMBL" id="ML742097">
    <property type="protein sequence ID" value="KAE8150324.1"/>
    <property type="molecule type" value="Genomic_DNA"/>
</dbReference>
<dbReference type="Proteomes" id="UP000325780">
    <property type="component" value="Unassembled WGS sequence"/>
</dbReference>